<evidence type="ECO:0000259" key="2">
    <source>
        <dbReference type="Pfam" id="PF18602"/>
    </source>
</evidence>
<dbReference type="RefSeq" id="WP_121574182.1">
    <property type="nucleotide sequence ID" value="NZ_MJLZ01000008.1"/>
</dbReference>
<feature type="signal peptide" evidence="1">
    <location>
        <begin position="1"/>
        <end position="18"/>
    </location>
</feature>
<evidence type="ECO:0000256" key="1">
    <source>
        <dbReference type="SAM" id="SignalP"/>
    </source>
</evidence>
<organism evidence="3 4">
    <name type="scientific">Brenneria alni</name>
    <dbReference type="NCBI Taxonomy" id="71656"/>
    <lineage>
        <taxon>Bacteria</taxon>
        <taxon>Pseudomonadati</taxon>
        <taxon>Pseudomonadota</taxon>
        <taxon>Gammaproteobacteria</taxon>
        <taxon>Enterobacterales</taxon>
        <taxon>Pectobacteriaceae</taxon>
        <taxon>Brenneria</taxon>
    </lineage>
</organism>
<comment type="caution">
    <text evidence="3">The sequence shown here is derived from an EMBL/GenBank/DDBJ whole genome shotgun (WGS) entry which is preliminary data.</text>
</comment>
<evidence type="ECO:0000313" key="4">
    <source>
        <dbReference type="Proteomes" id="UP000285648"/>
    </source>
</evidence>
<feature type="domain" description="Rap1a immunity protein" evidence="2">
    <location>
        <begin position="25"/>
        <end position="114"/>
    </location>
</feature>
<dbReference type="EMBL" id="MJLZ01000008">
    <property type="protein sequence ID" value="RLM26514.1"/>
    <property type="molecule type" value="Genomic_DNA"/>
</dbReference>
<sequence length="118" mass="12860">MKRLLLVGLLGMSFSAGAGFYDGNELNQWAESHNRVVLGTATDSDYLNRRQLIGYVAGVFEFGNGYLFCIPSTGNFTVSQVSDVVGKYVMSHPESRSKSALDLSVLALSQAFPCKNKK</sequence>
<reference evidence="3 4" key="1">
    <citation type="submission" date="2016-09" db="EMBL/GenBank/DDBJ databases">
        <authorList>
            <person name="Doonan J."/>
            <person name="Pachebat J.A."/>
            <person name="Golyshin P.N."/>
            <person name="Denman S."/>
            <person name="Mcdonald J.E."/>
        </authorList>
    </citation>
    <scope>NUCLEOTIDE SEQUENCE [LARGE SCALE GENOMIC DNA]</scope>
    <source>
        <strain evidence="3 4">NCPPB 3934</strain>
    </source>
</reference>
<dbReference type="InterPro" id="IPR041238">
    <property type="entry name" value="Rap1a"/>
</dbReference>
<name>A0A421DR84_9GAMM</name>
<gene>
    <name evidence="3" type="ORF">BIY29_05505</name>
</gene>
<feature type="chain" id="PRO_5019197449" description="Rap1a immunity protein domain-containing protein" evidence="1">
    <location>
        <begin position="19"/>
        <end position="118"/>
    </location>
</feature>
<keyword evidence="1" id="KW-0732">Signal</keyword>
<dbReference type="OrthoDB" id="6492790at2"/>
<proteinExistence type="predicted"/>
<accession>A0A421DR84</accession>
<keyword evidence="4" id="KW-1185">Reference proteome</keyword>
<protein>
    <recommendedName>
        <fullName evidence="2">Rap1a immunity protein domain-containing protein</fullName>
    </recommendedName>
</protein>
<evidence type="ECO:0000313" key="3">
    <source>
        <dbReference type="EMBL" id="RLM26514.1"/>
    </source>
</evidence>
<dbReference type="Gene3D" id="1.10.890.40">
    <property type="match status" value="1"/>
</dbReference>
<dbReference type="AlphaFoldDB" id="A0A421DR84"/>
<dbReference type="Proteomes" id="UP000285648">
    <property type="component" value="Unassembled WGS sequence"/>
</dbReference>
<dbReference type="Pfam" id="PF18602">
    <property type="entry name" value="Rap1a"/>
    <property type="match status" value="1"/>
</dbReference>